<feature type="transmembrane region" description="Helical" evidence="2">
    <location>
        <begin position="68"/>
        <end position="86"/>
    </location>
</feature>
<feature type="region of interest" description="Disordered" evidence="1">
    <location>
        <begin position="1"/>
        <end position="24"/>
    </location>
</feature>
<evidence type="ECO:0000313" key="4">
    <source>
        <dbReference type="Proteomes" id="UP001439008"/>
    </source>
</evidence>
<dbReference type="EMBL" id="JBDODL010000065">
    <property type="protein sequence ID" value="MES1918459.1"/>
    <property type="molecule type" value="Genomic_DNA"/>
</dbReference>
<keyword evidence="2" id="KW-0472">Membrane</keyword>
<proteinExistence type="predicted"/>
<feature type="transmembrane region" description="Helical" evidence="2">
    <location>
        <begin position="180"/>
        <end position="202"/>
    </location>
</feature>
<comment type="caution">
    <text evidence="3">The sequence shown here is derived from an EMBL/GenBank/DDBJ whole genome shotgun (WGS) entry which is preliminary data.</text>
</comment>
<gene>
    <name evidence="3" type="ORF">MHBO_000425</name>
</gene>
<sequence length="204" mass="23112">MDKSLSDFGISDDRNKNKNKQQRENPDRVAVNCVQALLGFVYLGCALGLTITILVYPNWTSFATDKNVSVYIGITYFSVANLNRWYKYSDYADPNLYFICGNDCENFRDSNYILLGLFVTVAVILSVLKIVLLVKICLNQKRIIKWIGAFLVAAATVLVMAAILKFACDEYSVINGHSKRYSYCFYMAISLNIYVPFSVIFFNG</sequence>
<keyword evidence="2" id="KW-1133">Transmembrane helix</keyword>
<reference evidence="3 4" key="1">
    <citation type="journal article" date="2024" name="BMC Biol.">
        <title>Comparative genomics of Ascetosporea gives new insight into the evolutionary basis for animal parasitism in Rhizaria.</title>
        <authorList>
            <person name="Hiltunen Thoren M."/>
            <person name="Onut-Brannstrom I."/>
            <person name="Alfjorden A."/>
            <person name="Peckova H."/>
            <person name="Swords F."/>
            <person name="Hooper C."/>
            <person name="Holzer A.S."/>
            <person name="Bass D."/>
            <person name="Burki F."/>
        </authorList>
    </citation>
    <scope>NUCLEOTIDE SEQUENCE [LARGE SCALE GENOMIC DNA]</scope>
    <source>
        <strain evidence="3">20-A016</strain>
    </source>
</reference>
<keyword evidence="2" id="KW-0812">Transmembrane</keyword>
<feature type="transmembrane region" description="Helical" evidence="2">
    <location>
        <begin position="112"/>
        <end position="134"/>
    </location>
</feature>
<evidence type="ECO:0000313" key="3">
    <source>
        <dbReference type="EMBL" id="MES1918459.1"/>
    </source>
</evidence>
<name>A0ABV2AG66_9EUKA</name>
<evidence type="ECO:0000256" key="2">
    <source>
        <dbReference type="SAM" id="Phobius"/>
    </source>
</evidence>
<protein>
    <submittedName>
        <fullName evidence="3">Uncharacterized protein</fullName>
    </submittedName>
</protein>
<organism evidence="3 4">
    <name type="scientific">Bonamia ostreae</name>
    <dbReference type="NCBI Taxonomy" id="126728"/>
    <lineage>
        <taxon>Eukaryota</taxon>
        <taxon>Sar</taxon>
        <taxon>Rhizaria</taxon>
        <taxon>Endomyxa</taxon>
        <taxon>Ascetosporea</taxon>
        <taxon>Haplosporida</taxon>
        <taxon>Bonamia</taxon>
    </lineage>
</organism>
<feature type="transmembrane region" description="Helical" evidence="2">
    <location>
        <begin position="146"/>
        <end position="168"/>
    </location>
</feature>
<evidence type="ECO:0000256" key="1">
    <source>
        <dbReference type="SAM" id="MobiDB-lite"/>
    </source>
</evidence>
<feature type="transmembrane region" description="Helical" evidence="2">
    <location>
        <begin position="36"/>
        <end position="56"/>
    </location>
</feature>
<accession>A0ABV2AG66</accession>
<keyword evidence="4" id="KW-1185">Reference proteome</keyword>
<dbReference type="Proteomes" id="UP001439008">
    <property type="component" value="Unassembled WGS sequence"/>
</dbReference>